<evidence type="ECO:0000259" key="5">
    <source>
        <dbReference type="PROSITE" id="PS50089"/>
    </source>
</evidence>
<evidence type="ECO:0000256" key="2">
    <source>
        <dbReference type="ARBA" id="ARBA00022771"/>
    </source>
</evidence>
<name>A0A504YHL0_FASGI</name>
<dbReference type="PANTHER" id="PTHR12109">
    <property type="entry name" value="RING FINGER PROTEIN 141-RELATED"/>
    <property type="match status" value="1"/>
</dbReference>
<accession>A0A504YHL0</accession>
<reference evidence="6 7" key="1">
    <citation type="submission" date="2019-04" db="EMBL/GenBank/DDBJ databases">
        <title>Annotation for the trematode Fasciola gigantica.</title>
        <authorList>
            <person name="Choi Y.-J."/>
        </authorList>
    </citation>
    <scope>NUCLEOTIDE SEQUENCE [LARGE SCALE GENOMIC DNA]</scope>
    <source>
        <strain evidence="6">Uganda_cow_1</strain>
    </source>
</reference>
<dbReference type="InterPro" id="IPR013083">
    <property type="entry name" value="Znf_RING/FYVE/PHD"/>
</dbReference>
<sequence length="250" mass="29114">MHSMRNFRFCTNRVINESISSLHTMINRNTRVQTQLSSLTYPDLLKLSKQATEICSALLPDRSILFAVSPKKDIFWLYKVKVFCRFRDFRDSITARVFTIREFLHFYDELLRSKDLYDTRIANLSCQETFAAASKVTEDDACCICFDRVPDVLLPCLHIFCRTCINNWNGRTYQLPGQGLPRDAHQENRSQCPICRANFEDTSTTWELLELPSPEDFLREIPQFVRKLVTRSGQPISAFPDELIVQQPDE</sequence>
<evidence type="ECO:0000256" key="3">
    <source>
        <dbReference type="ARBA" id="ARBA00022833"/>
    </source>
</evidence>
<evidence type="ECO:0000313" key="7">
    <source>
        <dbReference type="Proteomes" id="UP000316759"/>
    </source>
</evidence>
<dbReference type="Gene3D" id="3.30.40.10">
    <property type="entry name" value="Zinc/RING finger domain, C3HC4 (zinc finger)"/>
    <property type="match status" value="1"/>
</dbReference>
<dbReference type="PROSITE" id="PS50089">
    <property type="entry name" value="ZF_RING_2"/>
    <property type="match status" value="1"/>
</dbReference>
<dbReference type="InterPro" id="IPR018957">
    <property type="entry name" value="Znf_C3HC4_RING-type"/>
</dbReference>
<dbReference type="EMBL" id="SUNJ01010067">
    <property type="protein sequence ID" value="TPP59936.1"/>
    <property type="molecule type" value="Genomic_DNA"/>
</dbReference>
<evidence type="ECO:0000256" key="4">
    <source>
        <dbReference type="PROSITE-ProRule" id="PRU00175"/>
    </source>
</evidence>
<dbReference type="Proteomes" id="UP000316759">
    <property type="component" value="Unassembled WGS sequence"/>
</dbReference>
<organism evidence="6 7">
    <name type="scientific">Fasciola gigantica</name>
    <name type="common">Giant liver fluke</name>
    <dbReference type="NCBI Taxonomy" id="46835"/>
    <lineage>
        <taxon>Eukaryota</taxon>
        <taxon>Metazoa</taxon>
        <taxon>Spiralia</taxon>
        <taxon>Lophotrochozoa</taxon>
        <taxon>Platyhelminthes</taxon>
        <taxon>Trematoda</taxon>
        <taxon>Digenea</taxon>
        <taxon>Plagiorchiida</taxon>
        <taxon>Echinostomata</taxon>
        <taxon>Echinostomatoidea</taxon>
        <taxon>Fasciolidae</taxon>
        <taxon>Fasciola</taxon>
    </lineage>
</organism>
<dbReference type="InterPro" id="IPR017907">
    <property type="entry name" value="Znf_RING_CS"/>
</dbReference>
<dbReference type="STRING" id="46835.A0A504YHL0"/>
<dbReference type="OrthoDB" id="1630758at2759"/>
<protein>
    <recommendedName>
        <fullName evidence="5">RING-type domain-containing protein</fullName>
    </recommendedName>
</protein>
<dbReference type="InterPro" id="IPR047126">
    <property type="entry name" value="RNF141-like"/>
</dbReference>
<dbReference type="AlphaFoldDB" id="A0A504YHL0"/>
<keyword evidence="2 4" id="KW-0863">Zinc-finger</keyword>
<dbReference type="Pfam" id="PF00097">
    <property type="entry name" value="zf-C3HC4"/>
    <property type="match status" value="1"/>
</dbReference>
<dbReference type="InterPro" id="IPR001841">
    <property type="entry name" value="Znf_RING"/>
</dbReference>
<keyword evidence="7" id="KW-1185">Reference proteome</keyword>
<dbReference type="GO" id="GO:0008270">
    <property type="term" value="F:zinc ion binding"/>
    <property type="evidence" value="ECO:0007669"/>
    <property type="project" value="UniProtKB-KW"/>
</dbReference>
<proteinExistence type="predicted"/>
<dbReference type="SUPFAM" id="SSF57850">
    <property type="entry name" value="RING/U-box"/>
    <property type="match status" value="1"/>
</dbReference>
<keyword evidence="3" id="KW-0862">Zinc</keyword>
<evidence type="ECO:0000313" key="6">
    <source>
        <dbReference type="EMBL" id="TPP59936.1"/>
    </source>
</evidence>
<feature type="domain" description="RING-type" evidence="5">
    <location>
        <begin position="142"/>
        <end position="196"/>
    </location>
</feature>
<dbReference type="PROSITE" id="PS00518">
    <property type="entry name" value="ZF_RING_1"/>
    <property type="match status" value="1"/>
</dbReference>
<dbReference type="SMART" id="SM00184">
    <property type="entry name" value="RING"/>
    <property type="match status" value="1"/>
</dbReference>
<comment type="caution">
    <text evidence="6">The sequence shown here is derived from an EMBL/GenBank/DDBJ whole genome shotgun (WGS) entry which is preliminary data.</text>
</comment>
<gene>
    <name evidence="6" type="ORF">FGIG_10204</name>
</gene>
<evidence type="ECO:0000256" key="1">
    <source>
        <dbReference type="ARBA" id="ARBA00022723"/>
    </source>
</evidence>
<keyword evidence="1" id="KW-0479">Metal-binding</keyword>